<dbReference type="SUPFAM" id="SSF55486">
    <property type="entry name" value="Metalloproteases ('zincins'), catalytic domain"/>
    <property type="match status" value="1"/>
</dbReference>
<comment type="caution">
    <text evidence="2">The sequence shown here is derived from an EMBL/GenBank/DDBJ whole genome shotgun (WGS) entry which is preliminary data.</text>
</comment>
<evidence type="ECO:0000313" key="3">
    <source>
        <dbReference type="Proteomes" id="UP001299970"/>
    </source>
</evidence>
<evidence type="ECO:0000313" key="2">
    <source>
        <dbReference type="EMBL" id="MCH6164976.1"/>
    </source>
</evidence>
<proteinExistence type="predicted"/>
<dbReference type="PANTHER" id="PTHR39420:SF2">
    <property type="entry name" value="HYDROLASE"/>
    <property type="match status" value="1"/>
</dbReference>
<protein>
    <submittedName>
        <fullName evidence="2">Zinc-dependent metalloprotease</fullName>
    </submittedName>
</protein>
<feature type="region of interest" description="Disordered" evidence="1">
    <location>
        <begin position="436"/>
        <end position="500"/>
    </location>
</feature>
<keyword evidence="2" id="KW-0645">Protease</keyword>
<keyword evidence="3" id="KW-1185">Reference proteome</keyword>
<sequence length="500" mass="52983">MSDTPFGFGPSDRDRDDKENERGREPERPNNGPQDPFGFGKLPGMPPGGFPGLPGLPGMPGMPGGAGGFDVSQLGQMLTQLGQMLSQAQNTGGGPVNYDLAAQLAQQRLAATTSSLTEAQRAAVADAVKLAELWLDPATEFPAGAVETKAWSASEWVTASMPTWKRLCDPVAQRVSGSWVEAIPEEARSAAGPMLAMLGQMGGLAFGSQLGGGLAQLAAEVVSSTDIGVPVGPDRVAALLPENIEKFTKDLDRPASEVMIFLAAREAAHHRLFAHVPWLKERLLGTVEEYARGIRVDTSRIEELARGIDPSNPAAIEEAMQSGMFEPETTPEQEAALARLETLLALIEGWVDAVVADAVGARLPGADALRETLRRRRASGGPAEQTFATVVGLELRPRRLRAAAELWRLLGEQRGIAGRDALWAHPDLIPSADDLDDPAGFVGRDELGDPIAELEKLANRAGAEDPQQKRSEKSEGTDSAGDTDTPDSDGPEPEGPKPTA</sequence>
<feature type="compositionally biased region" description="Low complexity" evidence="1">
    <location>
        <begin position="29"/>
        <end position="43"/>
    </location>
</feature>
<reference evidence="2 3" key="1">
    <citation type="submission" date="2022-03" db="EMBL/GenBank/DDBJ databases">
        <title>Pseudonocardia alaer sp. nov., a novel actinomycete isolated from reed forest soil.</title>
        <authorList>
            <person name="Wang L."/>
        </authorList>
    </citation>
    <scope>NUCLEOTIDE SEQUENCE [LARGE SCALE GENOMIC DNA]</scope>
    <source>
        <strain evidence="2 3">Y-16303</strain>
    </source>
</reference>
<dbReference type="EMBL" id="JAKXMK010000003">
    <property type="protein sequence ID" value="MCH6164976.1"/>
    <property type="molecule type" value="Genomic_DNA"/>
</dbReference>
<dbReference type="Pfam" id="PF10103">
    <property type="entry name" value="Zincin_2"/>
    <property type="match status" value="1"/>
</dbReference>
<dbReference type="Proteomes" id="UP001299970">
    <property type="component" value="Unassembled WGS sequence"/>
</dbReference>
<name>A0ABS9T9K6_9PSEU</name>
<gene>
    <name evidence="2" type="ORF">MMF94_04715</name>
</gene>
<dbReference type="GO" id="GO:0008237">
    <property type="term" value="F:metallopeptidase activity"/>
    <property type="evidence" value="ECO:0007669"/>
    <property type="project" value="UniProtKB-KW"/>
</dbReference>
<dbReference type="PANTHER" id="PTHR39420">
    <property type="match status" value="1"/>
</dbReference>
<feature type="compositionally biased region" description="Basic and acidic residues" evidence="1">
    <location>
        <begin position="443"/>
        <end position="476"/>
    </location>
</feature>
<dbReference type="InterPro" id="IPR018766">
    <property type="entry name" value="Zinicin_2"/>
</dbReference>
<accession>A0ABS9T9K6</accession>
<keyword evidence="2" id="KW-0378">Hydrolase</keyword>
<dbReference type="Gene3D" id="1.20.150.30">
    <property type="entry name" value="Zincin-like metallopeptidase, N-terminal domain"/>
    <property type="match status" value="1"/>
</dbReference>
<dbReference type="InterPro" id="IPR042271">
    <property type="entry name" value="Zinicin_2_N"/>
</dbReference>
<dbReference type="RefSeq" id="WP_241034990.1">
    <property type="nucleotide sequence ID" value="NZ_BAAAJF010000009.1"/>
</dbReference>
<feature type="compositionally biased region" description="Basic and acidic residues" evidence="1">
    <location>
        <begin position="11"/>
        <end position="28"/>
    </location>
</feature>
<keyword evidence="2" id="KW-0482">Metalloprotease</keyword>
<evidence type="ECO:0000256" key="1">
    <source>
        <dbReference type="SAM" id="MobiDB-lite"/>
    </source>
</evidence>
<dbReference type="NCBIfam" id="TIGR03624">
    <property type="entry name" value="putative hydrolase"/>
    <property type="match status" value="1"/>
</dbReference>
<feature type="region of interest" description="Disordered" evidence="1">
    <location>
        <begin position="1"/>
        <end position="71"/>
    </location>
</feature>
<organism evidence="2 3">
    <name type="scientific">Pseudonocardia alaniniphila</name>
    <dbReference type="NCBI Taxonomy" id="75291"/>
    <lineage>
        <taxon>Bacteria</taxon>
        <taxon>Bacillati</taxon>
        <taxon>Actinomycetota</taxon>
        <taxon>Actinomycetes</taxon>
        <taxon>Pseudonocardiales</taxon>
        <taxon>Pseudonocardiaceae</taxon>
        <taxon>Pseudonocardia</taxon>
    </lineage>
</organism>